<protein>
    <submittedName>
        <fullName evidence="7">Helix-turn-helix domain-containing protein</fullName>
    </submittedName>
</protein>
<proteinExistence type="predicted"/>
<keyword evidence="5" id="KW-0732">Signal</keyword>
<keyword evidence="4" id="KW-0812">Transmembrane</keyword>
<reference evidence="7" key="1">
    <citation type="submission" date="2020-06" db="EMBL/GenBank/DDBJ databases">
        <authorList>
            <person name="Dong N."/>
        </authorList>
    </citation>
    <scope>NUCLEOTIDE SEQUENCE</scope>
    <source>
        <strain evidence="7">R1692</strain>
    </source>
</reference>
<dbReference type="SUPFAM" id="SSF46689">
    <property type="entry name" value="Homeodomain-like"/>
    <property type="match status" value="1"/>
</dbReference>
<evidence type="ECO:0000256" key="2">
    <source>
        <dbReference type="ARBA" id="ARBA00023125"/>
    </source>
</evidence>
<keyword evidence="4" id="KW-1133">Transmembrane helix</keyword>
<evidence type="ECO:0000259" key="6">
    <source>
        <dbReference type="PROSITE" id="PS01124"/>
    </source>
</evidence>
<dbReference type="SUPFAM" id="SSF48452">
    <property type="entry name" value="TPR-like"/>
    <property type="match status" value="1"/>
</dbReference>
<evidence type="ECO:0000313" key="8">
    <source>
        <dbReference type="Proteomes" id="UP001170954"/>
    </source>
</evidence>
<dbReference type="Proteomes" id="UP001170954">
    <property type="component" value="Unassembled WGS sequence"/>
</dbReference>
<keyword evidence="4" id="KW-0472">Membrane</keyword>
<feature type="signal peptide" evidence="5">
    <location>
        <begin position="1"/>
        <end position="25"/>
    </location>
</feature>
<keyword evidence="8" id="KW-1185">Reference proteome</keyword>
<feature type="transmembrane region" description="Helical" evidence="4">
    <location>
        <begin position="390"/>
        <end position="411"/>
    </location>
</feature>
<organism evidence="7 8">
    <name type="scientific">Sphingobacterium hotanense</name>
    <dbReference type="NCBI Taxonomy" id="649196"/>
    <lineage>
        <taxon>Bacteria</taxon>
        <taxon>Pseudomonadati</taxon>
        <taxon>Bacteroidota</taxon>
        <taxon>Sphingobacteriia</taxon>
        <taxon>Sphingobacteriales</taxon>
        <taxon>Sphingobacteriaceae</taxon>
        <taxon>Sphingobacterium</taxon>
    </lineage>
</organism>
<evidence type="ECO:0000256" key="3">
    <source>
        <dbReference type="ARBA" id="ARBA00023163"/>
    </source>
</evidence>
<keyword evidence="3" id="KW-0804">Transcription</keyword>
<dbReference type="InterPro" id="IPR011990">
    <property type="entry name" value="TPR-like_helical_dom_sf"/>
</dbReference>
<evidence type="ECO:0000313" key="7">
    <source>
        <dbReference type="EMBL" id="MDM1048481.1"/>
    </source>
</evidence>
<keyword evidence="2" id="KW-0238">DNA-binding</keyword>
<dbReference type="Gene3D" id="1.25.40.10">
    <property type="entry name" value="Tetratricopeptide repeat domain"/>
    <property type="match status" value="2"/>
</dbReference>
<evidence type="ECO:0000256" key="5">
    <source>
        <dbReference type="SAM" id="SignalP"/>
    </source>
</evidence>
<keyword evidence="1" id="KW-0805">Transcription regulation</keyword>
<gene>
    <name evidence="7" type="ORF">HX018_09550</name>
</gene>
<feature type="domain" description="HTH araC/xylS-type" evidence="6">
    <location>
        <begin position="471"/>
        <end position="575"/>
    </location>
</feature>
<evidence type="ECO:0000256" key="1">
    <source>
        <dbReference type="ARBA" id="ARBA00023015"/>
    </source>
</evidence>
<dbReference type="PANTHER" id="PTHR43280:SF2">
    <property type="entry name" value="HTH-TYPE TRANSCRIPTIONAL REGULATOR EXSA"/>
    <property type="match status" value="1"/>
</dbReference>
<dbReference type="PANTHER" id="PTHR43280">
    <property type="entry name" value="ARAC-FAMILY TRANSCRIPTIONAL REGULATOR"/>
    <property type="match status" value="1"/>
</dbReference>
<accession>A0ABT7NMZ2</accession>
<dbReference type="Gene3D" id="1.10.10.60">
    <property type="entry name" value="Homeodomain-like"/>
    <property type="match status" value="1"/>
</dbReference>
<sequence length="581" mass="67122">MRLKRPSLFLIILSLLCLQSTVVRGNQVADTLAKYSNEELLDKAFYTHSTFYLEYLEKRKLSVDETKLLYQDLGRLLISEGKLDSALIYYTKLDSLSAKTADLTNQVVAKLSIGELHYRKKEYKKSQAVFEAAQPLIEELPEGINKILSKAEYSYFYYLSGKFDLFIEQNLKNLEEIEKIEDSKKLVGTDLDFLWMGKSVLINFIAHGYTMKEDFTSAEKYLNESKAIIEKHFPNDMYSSSVMRKVAFGQLYLFKKEYDKTIPYLQDVINLGDSHNFKEYQYKARVFLAIANYQKGNYSESLKQAETAIHSKVAIADYIDFEMEALRYAYLSSKAIGATEKAMEYSRLFIEQDAAMNDNRKSNFVNSFINNLEVSKLEEDIKSTSNSNNLLRYGLTSFAILTIGLILFSFYQVAENKAIRARIEEYMDQMENEVSSEGAVVVPLKKERHVNERTASIPKEEMDEKTSRILDKLMEFEQSDLFVDSRMSLSYLASYLGTNTITLSKIINTFKEMNFNDYINGLRIRYIIDRIKNEPQFEQYKISYLAEVSGFSSHSIFSKAFKKSTGVTPSQFLDYLKEEGH</sequence>
<feature type="chain" id="PRO_5047334923" evidence="5">
    <location>
        <begin position="26"/>
        <end position="581"/>
    </location>
</feature>
<dbReference type="InterPro" id="IPR018060">
    <property type="entry name" value="HTH_AraC"/>
</dbReference>
<dbReference type="InterPro" id="IPR009057">
    <property type="entry name" value="Homeodomain-like_sf"/>
</dbReference>
<evidence type="ECO:0000256" key="4">
    <source>
        <dbReference type="SAM" id="Phobius"/>
    </source>
</evidence>
<comment type="caution">
    <text evidence="7">The sequence shown here is derived from an EMBL/GenBank/DDBJ whole genome shotgun (WGS) entry which is preliminary data.</text>
</comment>
<dbReference type="RefSeq" id="WP_286651273.1">
    <property type="nucleotide sequence ID" value="NZ_JACAGK010000023.1"/>
</dbReference>
<dbReference type="SMART" id="SM00342">
    <property type="entry name" value="HTH_ARAC"/>
    <property type="match status" value="1"/>
</dbReference>
<name>A0ABT7NMZ2_9SPHI</name>
<dbReference type="Pfam" id="PF12833">
    <property type="entry name" value="HTH_18"/>
    <property type="match status" value="1"/>
</dbReference>
<reference evidence="7" key="2">
    <citation type="journal article" date="2022" name="Sci. Total Environ.">
        <title>Prevalence, transmission, and molecular epidemiology of tet(X)-positive bacteria among humans, animals, and environmental niches in China: An epidemiological, and genomic-based study.</title>
        <authorList>
            <person name="Dong N."/>
            <person name="Zeng Y."/>
            <person name="Cai C."/>
            <person name="Sun C."/>
            <person name="Lu J."/>
            <person name="Liu C."/>
            <person name="Zhou H."/>
            <person name="Sun Q."/>
            <person name="Shu L."/>
            <person name="Wang H."/>
            <person name="Wang Y."/>
            <person name="Wang S."/>
            <person name="Wu C."/>
            <person name="Chan E.W."/>
            <person name="Chen G."/>
            <person name="Shen Z."/>
            <person name="Chen S."/>
            <person name="Zhang R."/>
        </authorList>
    </citation>
    <scope>NUCLEOTIDE SEQUENCE</scope>
    <source>
        <strain evidence="7">R1692</strain>
    </source>
</reference>
<dbReference type="EMBL" id="JACAGK010000023">
    <property type="protein sequence ID" value="MDM1048481.1"/>
    <property type="molecule type" value="Genomic_DNA"/>
</dbReference>
<dbReference type="PROSITE" id="PS01124">
    <property type="entry name" value="HTH_ARAC_FAMILY_2"/>
    <property type="match status" value="1"/>
</dbReference>